<sequence>GCAGKACNLLGLTCDAGCFCRPDGVGIVAGVCV</sequence>
<evidence type="ECO:0000313" key="1">
    <source>
        <dbReference type="PDB" id="2M2R"/>
    </source>
</evidence>
<feature type="disulfide bond" evidence="2">
    <location>
        <begin position="2"/>
        <end position="18"/>
    </location>
</feature>
<protein>
    <submittedName>
        <fullName evidence="1">Inhibitor cystine knot peptide MCh-2</fullName>
    </submittedName>
</protein>
<keyword evidence="1 2" id="KW-0002">3D-structure</keyword>
<dbReference type="SMR" id="V5IRT9"/>
<dbReference type="PDBsum" id="2M2R"/>
<reference evidence="1 2" key="1">
    <citation type="journal article" date="2013" name="PLoS ONE">
        <title>Novel inhibitor cystine knot peptides from Momordica charantia.</title>
        <authorList>
            <person name="He W.J."/>
            <person name="Chan L.Y."/>
            <person name="Clark R.J."/>
            <person name="Tang J."/>
            <person name="Zeng G.Z."/>
            <person name="Franco O.L."/>
            <person name="Cantacessi C."/>
            <person name="Craik D.J."/>
            <person name="Daly N.L."/>
            <person name="Tan N.H."/>
        </authorList>
    </citation>
    <scope>STRUCTURE BY NMR</scope>
    <scope>ACTIVE SITE</scope>
</reference>
<dbReference type="EvolutionaryTrace" id="V5IRT9"/>
<feature type="disulfide bond" evidence="2">
    <location>
        <begin position="14"/>
        <end position="32"/>
    </location>
</feature>
<proteinExistence type="evidence at protein level"/>
<dbReference type="PDB" id="2M2R">
    <property type="method" value="NMR"/>
    <property type="chains" value="A=1-33"/>
</dbReference>
<accession>V5IRT9</accession>
<organism evidence="1">
    <name type="scientific">Momordica charantia</name>
    <name type="common">Bitter gourd</name>
    <name type="synonym">Balsam pear</name>
    <dbReference type="NCBI Taxonomy" id="3673"/>
    <lineage>
        <taxon>Eukaryota</taxon>
        <taxon>Viridiplantae</taxon>
        <taxon>Streptophyta</taxon>
        <taxon>Embryophyta</taxon>
        <taxon>Tracheophyta</taxon>
        <taxon>Spermatophyta</taxon>
        <taxon>Magnoliopsida</taxon>
        <taxon>eudicotyledons</taxon>
        <taxon>Gunneridae</taxon>
        <taxon>Pentapetalae</taxon>
        <taxon>rosids</taxon>
        <taxon>fabids</taxon>
        <taxon>Cucurbitales</taxon>
        <taxon>Cucurbitaceae</taxon>
        <taxon>Momordiceae</taxon>
        <taxon>Momordica</taxon>
    </lineage>
</organism>
<dbReference type="AlphaFoldDB" id="V5IRT9"/>
<evidence type="ECO:0007829" key="2">
    <source>
        <dbReference type="PDB" id="2M2R"/>
    </source>
</evidence>
<feature type="disulfide bond" evidence="2">
    <location>
        <begin position="7"/>
        <end position="20"/>
    </location>
</feature>
<name>V5IRT9_MOMCH</name>